<evidence type="ECO:0000256" key="1">
    <source>
        <dbReference type="SAM" id="MobiDB-lite"/>
    </source>
</evidence>
<sequence>MSPHGDRVDVTAQVTDPAGNKSPEATDSALVDTDAASAPTVELLGDTSGDGVYNNDELGADGTVTAKVTLAADTAVGDTITVTDGAGNVILEREVTQDDLDNGIFVEVSPHGDRVDVTAQVTDPAGNKSPEASDSALVDSGVPSVTVELLGDTNGDGVYNSAELGADNTVTAQVTLTAGTQVGDRIVITDTNGNVLVDRDVTQDDLTNGIQVEATVVGGKVEVTAQVSDAAGNTSPEVSDSALVDSGVPSVNVELLGDTNSDGVYNSAELGADDSVTAKVTLAADTAVGDTITIRGGNGQVILEREVTQDDLDNGIYVEVPRVGDKVEVTAQVTDPAGNASPEVSDSALVDSEPAPAPSVELLGDTNGDGIFNLNEVSAGAESTVSAQVTLQPGTQVGDRIIIKDTTGAILVDREVTQNDLDNGIQVEVSVGTVSGKDGVSVSAQVVDAAGNPSSVATDSAEVDRTPPPAPTITFQDDANTDGMFNIDEVAAGQADTVTALVNLQPGTEVGDRIVITDIDGTVLVDRVVTADDLLNGIEVEATIGDIDPSTGVTTGVQISAQVTDQAGNSSQTTTENAEVDLEISTPIADLDSTSDKGSSNSDNLTSNDQPQINLDGIDEDIHSITVTLTPLGGGDAITAEANWVNGQWELAGGIQLVNGEWRYQPDSQLADGSYEITVDVVDKAGNTSTSDKNNPLVVTIDKTLSVKDTAVRVDENTLVAGQELGSVLSGTETDIVNVGFYYNNTFNSVSHDGYFAIDANGVVSITQAGIDAGLNDYETWVTMVSDDGASLTDGYVIKAQDEAGNVGIKEFEYAVNDVPEPVDAQGEGGDDNLYVVNNQMTYAFGATYDEFGNPIAGAVKAPDSYDPSMGAVIDGAAGNDHIIGGSGNDVIIGGVNGQLHGGGAGEADGRHYGDVLEGGAGQDIFRWLSGDDVELNHIVDSENDGVAVDIITDFTLGNTSTNDQADILDLSDLLQGETADTLDQYLSVTQEGDNIIIHVDTDGVGGKDVTQQIVMENMGGVDANTFIDDLLNNGQLTID</sequence>
<evidence type="ECO:0000259" key="2">
    <source>
        <dbReference type="Pfam" id="PF19077"/>
    </source>
</evidence>
<proteinExistence type="predicted"/>
<dbReference type="InterPro" id="IPR013783">
    <property type="entry name" value="Ig-like_fold"/>
</dbReference>
<gene>
    <name evidence="3" type="ORF">ABT58_21895</name>
</gene>
<feature type="domain" description="Bacterial Ig-like" evidence="2">
    <location>
        <begin position="584"/>
        <end position="702"/>
    </location>
</feature>
<dbReference type="EMBL" id="LDOV01000047">
    <property type="protein sequence ID" value="KLU98631.1"/>
    <property type="molecule type" value="Genomic_DNA"/>
</dbReference>
<comment type="caution">
    <text evidence="3">The sequence shown here is derived from an EMBL/GenBank/DDBJ whole genome shotgun (WGS) entry which is preliminary data.</text>
</comment>
<name>A0A0J1JAT6_9GAMM</name>
<reference evidence="3 4" key="1">
    <citation type="submission" date="2015-05" db="EMBL/GenBank/DDBJ databases">
        <title>Photobacterium galathea sp. nov.</title>
        <authorList>
            <person name="Machado H."/>
            <person name="Gram L."/>
        </authorList>
    </citation>
    <scope>NUCLEOTIDE SEQUENCE [LARGE SCALE GENOMIC DNA]</scope>
    <source>
        <strain evidence="3 4">DSM 25995</strain>
    </source>
</reference>
<dbReference type="Gene3D" id="2.150.10.10">
    <property type="entry name" value="Serralysin-like metalloprotease, C-terminal"/>
    <property type="match status" value="1"/>
</dbReference>
<protein>
    <recommendedName>
        <fullName evidence="2">Bacterial Ig-like domain-containing protein</fullName>
    </recommendedName>
</protein>
<feature type="compositionally biased region" description="Polar residues" evidence="1">
    <location>
        <begin position="596"/>
        <end position="613"/>
    </location>
</feature>
<dbReference type="InterPro" id="IPR019960">
    <property type="entry name" value="T1SS_VCA0849"/>
</dbReference>
<organism evidence="3 4">
    <name type="scientific">Photobacterium aphoticum</name>
    <dbReference type="NCBI Taxonomy" id="754436"/>
    <lineage>
        <taxon>Bacteria</taxon>
        <taxon>Pseudomonadati</taxon>
        <taxon>Pseudomonadota</taxon>
        <taxon>Gammaproteobacteria</taxon>
        <taxon>Vibrionales</taxon>
        <taxon>Vibrionaceae</taxon>
        <taxon>Photobacterium</taxon>
    </lineage>
</organism>
<feature type="region of interest" description="Disordered" evidence="1">
    <location>
        <begin position="586"/>
        <end position="615"/>
    </location>
</feature>
<dbReference type="InterPro" id="IPR011049">
    <property type="entry name" value="Serralysin-like_metalloprot_C"/>
</dbReference>
<dbReference type="Pfam" id="PF19077">
    <property type="entry name" value="Big_13"/>
    <property type="match status" value="1"/>
</dbReference>
<dbReference type="AlphaFoldDB" id="A0A0J1JAT6"/>
<feature type="region of interest" description="Disordered" evidence="1">
    <location>
        <begin position="1"/>
        <end position="36"/>
    </location>
</feature>
<accession>A0A0J1JAT6</accession>
<dbReference type="Gene3D" id="2.60.40.10">
    <property type="entry name" value="Immunoglobulins"/>
    <property type="match status" value="2"/>
</dbReference>
<dbReference type="Proteomes" id="UP000036426">
    <property type="component" value="Unassembled WGS sequence"/>
</dbReference>
<dbReference type="SUPFAM" id="SSF51120">
    <property type="entry name" value="beta-Roll"/>
    <property type="match status" value="1"/>
</dbReference>
<keyword evidence="4" id="KW-1185">Reference proteome</keyword>
<dbReference type="PATRIC" id="fig|754436.4.peg.4604"/>
<dbReference type="PRINTS" id="PR00313">
    <property type="entry name" value="CABNDNGRPT"/>
</dbReference>
<evidence type="ECO:0000313" key="3">
    <source>
        <dbReference type="EMBL" id="KLU98631.1"/>
    </source>
</evidence>
<dbReference type="InterPro" id="IPR044016">
    <property type="entry name" value="Big_13"/>
</dbReference>
<evidence type="ECO:0000313" key="4">
    <source>
        <dbReference type="Proteomes" id="UP000036426"/>
    </source>
</evidence>
<dbReference type="NCBIfam" id="TIGR03661">
    <property type="entry name" value="T1SS_VCA0849"/>
    <property type="match status" value="1"/>
</dbReference>